<protein>
    <recommendedName>
        <fullName evidence="2">PDZ domain-containing protein</fullName>
    </recommendedName>
</protein>
<dbReference type="SUPFAM" id="SSF50156">
    <property type="entry name" value="PDZ domain-like"/>
    <property type="match status" value="1"/>
</dbReference>
<evidence type="ECO:0000256" key="1">
    <source>
        <dbReference type="SAM" id="SignalP"/>
    </source>
</evidence>
<reference evidence="3" key="1">
    <citation type="journal article" date="2020" name="mSystems">
        <title>Genome- and Community-Level Interaction Insights into Carbon Utilization and Element Cycling Functions of Hydrothermarchaeota in Hydrothermal Sediment.</title>
        <authorList>
            <person name="Zhou Z."/>
            <person name="Liu Y."/>
            <person name="Xu W."/>
            <person name="Pan J."/>
            <person name="Luo Z.H."/>
            <person name="Li M."/>
        </authorList>
    </citation>
    <scope>NUCLEOTIDE SEQUENCE [LARGE SCALE GENOMIC DNA]</scope>
    <source>
        <strain evidence="3">SpSt-339</strain>
    </source>
</reference>
<feature type="signal peptide" evidence="1">
    <location>
        <begin position="1"/>
        <end position="24"/>
    </location>
</feature>
<comment type="caution">
    <text evidence="3">The sequence shown here is derived from an EMBL/GenBank/DDBJ whole genome shotgun (WGS) entry which is preliminary data.</text>
</comment>
<dbReference type="SMART" id="SM00245">
    <property type="entry name" value="TSPc"/>
    <property type="match status" value="1"/>
</dbReference>
<dbReference type="SMART" id="SM00228">
    <property type="entry name" value="PDZ"/>
    <property type="match status" value="1"/>
</dbReference>
<dbReference type="PANTHER" id="PTHR32060">
    <property type="entry name" value="TAIL-SPECIFIC PROTEASE"/>
    <property type="match status" value="1"/>
</dbReference>
<dbReference type="Gene3D" id="3.90.226.10">
    <property type="entry name" value="2-enoyl-CoA Hydratase, Chain A, domain 1"/>
    <property type="match status" value="1"/>
</dbReference>
<dbReference type="Gene3D" id="2.30.42.10">
    <property type="match status" value="1"/>
</dbReference>
<feature type="domain" description="PDZ" evidence="2">
    <location>
        <begin position="171"/>
        <end position="238"/>
    </location>
</feature>
<feature type="chain" id="PRO_5027832160" description="PDZ domain-containing protein" evidence="1">
    <location>
        <begin position="25"/>
        <end position="538"/>
    </location>
</feature>
<gene>
    <name evidence="3" type="ORF">ENQ76_15545</name>
</gene>
<dbReference type="SUPFAM" id="SSF52096">
    <property type="entry name" value="ClpP/crotonase"/>
    <property type="match status" value="1"/>
</dbReference>
<dbReference type="GO" id="GO:0006508">
    <property type="term" value="P:proteolysis"/>
    <property type="evidence" value="ECO:0007669"/>
    <property type="project" value="InterPro"/>
</dbReference>
<name>A0A7C2P7X9_9PLAN</name>
<dbReference type="GO" id="GO:0008236">
    <property type="term" value="F:serine-type peptidase activity"/>
    <property type="evidence" value="ECO:0007669"/>
    <property type="project" value="InterPro"/>
</dbReference>
<dbReference type="InterPro" id="IPR036034">
    <property type="entry name" value="PDZ_sf"/>
</dbReference>
<dbReference type="InterPro" id="IPR001478">
    <property type="entry name" value="PDZ"/>
</dbReference>
<dbReference type="GO" id="GO:0007165">
    <property type="term" value="P:signal transduction"/>
    <property type="evidence" value="ECO:0007669"/>
    <property type="project" value="TreeGrafter"/>
</dbReference>
<dbReference type="InterPro" id="IPR005151">
    <property type="entry name" value="Tail-specific_protease"/>
</dbReference>
<dbReference type="EMBL" id="DSOK01000426">
    <property type="protein sequence ID" value="HEN16875.1"/>
    <property type="molecule type" value="Genomic_DNA"/>
</dbReference>
<organism evidence="3">
    <name type="scientific">Schlesneria paludicola</name>
    <dbReference type="NCBI Taxonomy" id="360056"/>
    <lineage>
        <taxon>Bacteria</taxon>
        <taxon>Pseudomonadati</taxon>
        <taxon>Planctomycetota</taxon>
        <taxon>Planctomycetia</taxon>
        <taxon>Planctomycetales</taxon>
        <taxon>Planctomycetaceae</taxon>
        <taxon>Schlesneria</taxon>
    </lineage>
</organism>
<dbReference type="PROSITE" id="PS50106">
    <property type="entry name" value="PDZ"/>
    <property type="match status" value="1"/>
</dbReference>
<evidence type="ECO:0000313" key="3">
    <source>
        <dbReference type="EMBL" id="HEN16875.1"/>
    </source>
</evidence>
<accession>A0A7C2P7X9</accession>
<dbReference type="GO" id="GO:0004175">
    <property type="term" value="F:endopeptidase activity"/>
    <property type="evidence" value="ECO:0007669"/>
    <property type="project" value="TreeGrafter"/>
</dbReference>
<proteinExistence type="predicted"/>
<sequence>MRRFLIGCLCSIWGVVLGPGLARAEEAPVSAVWDVTGGTDLASQRMTWLKNDVFDALERWHVDRIPRDKLEERWRLAQTERKWSSIASGVKGADVSVGLTDLASSLIGLQSLARPVSALAPANPLMPRTPAERLASRWPVERVDAQSQNALPLFLHRLPGAPQLVPASEARVQAQLAANAYVGLGVTASGQDGYLSFPTIVPGGSAERAKLPPGVLVLEIDGWSTYQQSISEAVERIRGPVGTWVALRIKDDQGERDVRIRRDFVRFVTVHGWDERPLGVRGATHARAALPRDIAYLRCQQLGGSTVHELRQVEAKIREGRQRGVILDLRTPERTGDVRFARLIADALTDGGVLWRERDRDGQTREVLSDRECLFRGLPMVVLFSSSGETATLALAAALRDSGRATVIEERTHDHSDQGHVVQSFDQDERPQTEPYRYESVSLAEGRWTLRVPTQRIQRADTTAAWPLVGDAVWHTVEAVRTGMVEERVLKARRQAVQPLDEQVLAKNPPLPEALHSLGALGLAIQQLTQQLERGSTP</sequence>
<evidence type="ECO:0000259" key="2">
    <source>
        <dbReference type="PROSITE" id="PS50106"/>
    </source>
</evidence>
<dbReference type="PANTHER" id="PTHR32060:SF30">
    <property type="entry name" value="CARBOXY-TERMINAL PROCESSING PROTEASE CTPA"/>
    <property type="match status" value="1"/>
</dbReference>
<dbReference type="InterPro" id="IPR029045">
    <property type="entry name" value="ClpP/crotonase-like_dom_sf"/>
</dbReference>
<dbReference type="Pfam" id="PF03572">
    <property type="entry name" value="Peptidase_S41"/>
    <property type="match status" value="1"/>
</dbReference>
<dbReference type="AlphaFoldDB" id="A0A7C2P7X9"/>
<dbReference type="GO" id="GO:0030288">
    <property type="term" value="C:outer membrane-bounded periplasmic space"/>
    <property type="evidence" value="ECO:0007669"/>
    <property type="project" value="TreeGrafter"/>
</dbReference>
<keyword evidence="1" id="KW-0732">Signal</keyword>